<organism evidence="2 3">
    <name type="scientific">Spirosoma oryzae</name>
    <dbReference type="NCBI Taxonomy" id="1469603"/>
    <lineage>
        <taxon>Bacteria</taxon>
        <taxon>Pseudomonadati</taxon>
        <taxon>Bacteroidota</taxon>
        <taxon>Cytophagia</taxon>
        <taxon>Cytophagales</taxon>
        <taxon>Cytophagaceae</taxon>
        <taxon>Spirosoma</taxon>
    </lineage>
</organism>
<sequence>MHMRAALTLLVFLCIISCKPTATEPDYASILDGQYKISRYEYPALGYPPGYKFTYDTTVTLRLKRVDKNNLDARFTYDETKDWLRYNAYNGTWSISHVDDLRIGLVCGSMGYTYSNKQIDIVVSENGPYVSLRKIGE</sequence>
<dbReference type="Proteomes" id="UP000238375">
    <property type="component" value="Unassembled WGS sequence"/>
</dbReference>
<feature type="signal peptide" evidence="1">
    <location>
        <begin position="1"/>
        <end position="22"/>
    </location>
</feature>
<comment type="caution">
    <text evidence="2">The sequence shown here is derived from an EMBL/GenBank/DDBJ whole genome shotgun (WGS) entry which is preliminary data.</text>
</comment>
<keyword evidence="1" id="KW-0732">Signal</keyword>
<feature type="chain" id="PRO_5015560065" description="Lipocalin-like protein" evidence="1">
    <location>
        <begin position="23"/>
        <end position="137"/>
    </location>
</feature>
<proteinExistence type="predicted"/>
<gene>
    <name evidence="2" type="ORF">CLV58_11630</name>
</gene>
<evidence type="ECO:0000256" key="1">
    <source>
        <dbReference type="SAM" id="SignalP"/>
    </source>
</evidence>
<keyword evidence="3" id="KW-1185">Reference proteome</keyword>
<name>A0A2T0SMJ3_9BACT</name>
<accession>A0A2T0SMJ3</accession>
<evidence type="ECO:0000313" key="3">
    <source>
        <dbReference type="Proteomes" id="UP000238375"/>
    </source>
</evidence>
<evidence type="ECO:0000313" key="2">
    <source>
        <dbReference type="EMBL" id="PRY34637.1"/>
    </source>
</evidence>
<reference evidence="2 3" key="1">
    <citation type="submission" date="2018-03" db="EMBL/GenBank/DDBJ databases">
        <title>Genomic Encyclopedia of Archaeal and Bacterial Type Strains, Phase II (KMG-II): from individual species to whole genera.</title>
        <authorList>
            <person name="Goeker M."/>
        </authorList>
    </citation>
    <scope>NUCLEOTIDE SEQUENCE [LARGE SCALE GENOMIC DNA]</scope>
    <source>
        <strain evidence="2 3">DSM 28354</strain>
    </source>
</reference>
<protein>
    <recommendedName>
        <fullName evidence="4">Lipocalin-like protein</fullName>
    </recommendedName>
</protein>
<dbReference type="EMBL" id="PVTE01000016">
    <property type="protein sequence ID" value="PRY34637.1"/>
    <property type="molecule type" value="Genomic_DNA"/>
</dbReference>
<dbReference type="AlphaFoldDB" id="A0A2T0SMJ3"/>
<evidence type="ECO:0008006" key="4">
    <source>
        <dbReference type="Google" id="ProtNLM"/>
    </source>
</evidence>